<dbReference type="PIRSF" id="PIRSF001123">
    <property type="entry name" value="PepA_GA"/>
    <property type="match status" value="1"/>
</dbReference>
<gene>
    <name evidence="7" type="ORF">KUV23_08400</name>
</gene>
<keyword evidence="5" id="KW-0378">Hydrolase</keyword>
<dbReference type="RefSeq" id="WP_134202151.1">
    <property type="nucleotide sequence ID" value="NZ_JAHVHP010000001.1"/>
</dbReference>
<evidence type="ECO:0000256" key="3">
    <source>
        <dbReference type="ARBA" id="ARBA00022670"/>
    </source>
</evidence>
<organism evidence="7 8">
    <name type="scientific">Algoriphagus marincola</name>
    <dbReference type="NCBI Taxonomy" id="264027"/>
    <lineage>
        <taxon>Bacteria</taxon>
        <taxon>Pseudomonadati</taxon>
        <taxon>Bacteroidota</taxon>
        <taxon>Cytophagia</taxon>
        <taxon>Cytophagales</taxon>
        <taxon>Cyclobacteriaceae</taxon>
        <taxon>Algoriphagus</taxon>
    </lineage>
</organism>
<dbReference type="EMBL" id="JAHVHP010000001">
    <property type="protein sequence ID" value="MBY5950991.1"/>
    <property type="molecule type" value="Genomic_DNA"/>
</dbReference>
<sequence length="348" mass="38407">MDVSLLKDVCEIAGAPGFEKRIRDLIIELVKPYADEIKTDNLGNVIAVKKGQRNPDGKRVMVAAHMDEIGFIVTHIDENGFLRFHTLGGFDPKTLTAQRVIVHGKKDLIGVMGSKPIHVMSQEERNKLPKTTDFFIDLGMPKEEVEKYISIGDPVTRDRELIEMGECVNCKSIDNRVAVFILIEALKNLKNPAYDVFATFTVQEEVGIRGANVAAHSINPDFGIALDTTIAFDVPGAQVHEKVTELGKGTAIKIMDAMTICDYRMVAFMKQIADQEKITWQPEILTAGGTDTAGVQRMGKQGAIAGAISIPTRHLHQVIEMAHKSDIQGSIDLLVACLEKVDTYDWSH</sequence>
<dbReference type="Pfam" id="PF05343">
    <property type="entry name" value="Peptidase_M42"/>
    <property type="match status" value="1"/>
</dbReference>
<keyword evidence="4" id="KW-0479">Metal-binding</keyword>
<dbReference type="InterPro" id="IPR008007">
    <property type="entry name" value="Peptidase_M42"/>
</dbReference>
<dbReference type="Gene3D" id="3.40.630.10">
    <property type="entry name" value="Zn peptidases"/>
    <property type="match status" value="1"/>
</dbReference>
<dbReference type="PANTHER" id="PTHR32481:SF0">
    <property type="entry name" value="AMINOPEPTIDASE YPDE-RELATED"/>
    <property type="match status" value="1"/>
</dbReference>
<evidence type="ECO:0000256" key="2">
    <source>
        <dbReference type="ARBA" id="ARBA00022438"/>
    </source>
</evidence>
<dbReference type="InterPro" id="IPR051464">
    <property type="entry name" value="Peptidase_M42_aminopept"/>
</dbReference>
<dbReference type="CDD" id="cd05656">
    <property type="entry name" value="M42_Frv"/>
    <property type="match status" value="1"/>
</dbReference>
<accession>A0ABS7N4V3</accession>
<comment type="similarity">
    <text evidence="1 6">Belongs to the peptidase M42 family.</text>
</comment>
<protein>
    <submittedName>
        <fullName evidence="7">M42 family metallopeptidase</fullName>
    </submittedName>
</protein>
<evidence type="ECO:0000313" key="8">
    <source>
        <dbReference type="Proteomes" id="UP000766609"/>
    </source>
</evidence>
<evidence type="ECO:0000256" key="4">
    <source>
        <dbReference type="ARBA" id="ARBA00022723"/>
    </source>
</evidence>
<evidence type="ECO:0000256" key="1">
    <source>
        <dbReference type="ARBA" id="ARBA00006272"/>
    </source>
</evidence>
<dbReference type="Gene3D" id="2.40.30.40">
    <property type="entry name" value="Peptidase M42, domain 2"/>
    <property type="match status" value="1"/>
</dbReference>
<evidence type="ECO:0000313" key="7">
    <source>
        <dbReference type="EMBL" id="MBY5950991.1"/>
    </source>
</evidence>
<name>A0ABS7N4V3_9BACT</name>
<dbReference type="InterPro" id="IPR023367">
    <property type="entry name" value="Peptidase_M42_dom2"/>
</dbReference>
<evidence type="ECO:0000256" key="5">
    <source>
        <dbReference type="ARBA" id="ARBA00022801"/>
    </source>
</evidence>
<dbReference type="SUPFAM" id="SSF101821">
    <property type="entry name" value="Aminopeptidase/glucanase lid domain"/>
    <property type="match status" value="1"/>
</dbReference>
<keyword evidence="3" id="KW-0645">Protease</keyword>
<dbReference type="Proteomes" id="UP000766609">
    <property type="component" value="Unassembled WGS sequence"/>
</dbReference>
<keyword evidence="2" id="KW-0031">Aminopeptidase</keyword>
<proteinExistence type="inferred from homology"/>
<dbReference type="PANTHER" id="PTHR32481">
    <property type="entry name" value="AMINOPEPTIDASE"/>
    <property type="match status" value="1"/>
</dbReference>
<evidence type="ECO:0000256" key="6">
    <source>
        <dbReference type="PIRNR" id="PIRNR001123"/>
    </source>
</evidence>
<reference evidence="7 8" key="1">
    <citation type="submission" date="2021-06" db="EMBL/GenBank/DDBJ databases">
        <title>44 bacteria genomes isolated from Dapeng, Shenzhen.</title>
        <authorList>
            <person name="Zheng W."/>
            <person name="Yu S."/>
            <person name="Huang Y."/>
        </authorList>
    </citation>
    <scope>NUCLEOTIDE SEQUENCE [LARGE SCALE GENOMIC DNA]</scope>
    <source>
        <strain evidence="7 8">DP5N14-6</strain>
    </source>
</reference>
<comment type="caution">
    <text evidence="7">The sequence shown here is derived from an EMBL/GenBank/DDBJ whole genome shotgun (WGS) entry which is preliminary data.</text>
</comment>
<dbReference type="SUPFAM" id="SSF53187">
    <property type="entry name" value="Zn-dependent exopeptidases"/>
    <property type="match status" value="1"/>
</dbReference>
<keyword evidence="8" id="KW-1185">Reference proteome</keyword>